<evidence type="ECO:0000256" key="8">
    <source>
        <dbReference type="ARBA" id="ARBA00022989"/>
    </source>
</evidence>
<dbReference type="FunFam" id="1.20.120.350:FF:000038">
    <property type="entry name" value="Sodium leak channel non-selective protein"/>
    <property type="match status" value="1"/>
</dbReference>
<keyword evidence="14" id="KW-0325">Glycoprotein</keyword>
<feature type="transmembrane region" description="Helical" evidence="24">
    <location>
        <begin position="948"/>
        <end position="971"/>
    </location>
</feature>
<dbReference type="InterPro" id="IPR027359">
    <property type="entry name" value="Volt_channel_dom_sf"/>
</dbReference>
<comment type="subcellular location">
    <subcellularLocation>
        <location evidence="1">Cell membrane</location>
        <topology evidence="1">Multi-pass membrane protein</topology>
    </subcellularLocation>
</comment>
<feature type="chain" id="PRO_5025529072" description="Sodium leak channel NALCN" evidence="25">
    <location>
        <begin position="18"/>
        <end position="1653"/>
    </location>
</feature>
<evidence type="ECO:0000256" key="22">
    <source>
        <dbReference type="SAM" id="Coils"/>
    </source>
</evidence>
<feature type="region of interest" description="Disordered" evidence="23">
    <location>
        <begin position="1543"/>
        <end position="1603"/>
    </location>
</feature>
<evidence type="ECO:0000256" key="17">
    <source>
        <dbReference type="ARBA" id="ARBA00036239"/>
    </source>
</evidence>
<feature type="transmembrane region" description="Helical" evidence="24">
    <location>
        <begin position="887"/>
        <end position="905"/>
    </location>
</feature>
<feature type="domain" description="Ion transport" evidence="26">
    <location>
        <begin position="818"/>
        <end position="1094"/>
    </location>
</feature>
<dbReference type="InterPro" id="IPR028823">
    <property type="entry name" value="NALCN"/>
</dbReference>
<evidence type="ECO:0000256" key="7">
    <source>
        <dbReference type="ARBA" id="ARBA00022882"/>
    </source>
</evidence>
<evidence type="ECO:0000313" key="27">
    <source>
        <dbReference type="Ensembl" id="ENSONIP00000036157.1"/>
    </source>
</evidence>
<keyword evidence="5 24" id="KW-0812">Transmembrane</keyword>
<dbReference type="FunFam" id="1.20.120.350:FF:000034">
    <property type="entry name" value="Sodium leak channel non-selective protein"/>
    <property type="match status" value="1"/>
</dbReference>
<keyword evidence="2" id="KW-0813">Transport</keyword>
<feature type="compositionally biased region" description="Polar residues" evidence="23">
    <location>
        <begin position="1545"/>
        <end position="1579"/>
    </location>
</feature>
<evidence type="ECO:0000256" key="4">
    <source>
        <dbReference type="ARBA" id="ARBA00022475"/>
    </source>
</evidence>
<dbReference type="PANTHER" id="PTHR46141:SF1">
    <property type="entry name" value="SODIUM LEAK CHANNEL NALCN"/>
    <property type="match status" value="1"/>
</dbReference>
<dbReference type="PANTHER" id="PTHR46141">
    <property type="entry name" value="SODIUM LEAK CHANNEL NON-SELECTIVE PROTEIN"/>
    <property type="match status" value="1"/>
</dbReference>
<feature type="domain" description="Ion transport" evidence="26">
    <location>
        <begin position="61"/>
        <end position="362"/>
    </location>
</feature>
<evidence type="ECO:0000313" key="28">
    <source>
        <dbReference type="Proteomes" id="UP000005207"/>
    </source>
</evidence>
<feature type="transmembrane region" description="Helical" evidence="24">
    <location>
        <begin position="506"/>
        <end position="530"/>
    </location>
</feature>
<dbReference type="Pfam" id="PF00520">
    <property type="entry name" value="Ion_trans"/>
    <property type="match status" value="4"/>
</dbReference>
<evidence type="ECO:0000256" key="13">
    <source>
        <dbReference type="ARBA" id="ARBA00023157"/>
    </source>
</evidence>
<feature type="transmembrane region" description="Helical" evidence="24">
    <location>
        <begin position="437"/>
        <end position="459"/>
    </location>
</feature>
<protein>
    <recommendedName>
        <fullName evidence="19">Sodium leak channel NALCN</fullName>
    </recommendedName>
    <alternativeName>
        <fullName evidence="20">Sodium leak channel non-selective protein</fullName>
    </alternativeName>
    <alternativeName>
        <fullName evidence="21">Voltage gated channel-like protein 1</fullName>
    </alternativeName>
</protein>
<dbReference type="FunFam" id="1.10.287.70:FF:000065">
    <property type="entry name" value="sodium leak channel non-selective protein"/>
    <property type="match status" value="1"/>
</dbReference>
<evidence type="ECO:0000256" key="19">
    <source>
        <dbReference type="ARBA" id="ARBA00074738"/>
    </source>
</evidence>
<feature type="transmembrane region" description="Helical" evidence="24">
    <location>
        <begin position="172"/>
        <end position="191"/>
    </location>
</feature>
<feature type="transmembrane region" description="Helical" evidence="24">
    <location>
        <begin position="1210"/>
        <end position="1233"/>
    </location>
</feature>
<feature type="transmembrane region" description="Helical" evidence="24">
    <location>
        <begin position="812"/>
        <end position="836"/>
    </location>
</feature>
<keyword evidence="3" id="KW-0894">Sodium channel</keyword>
<keyword evidence="4" id="KW-1003">Cell membrane</keyword>
<feature type="transmembrane region" description="Helical" evidence="24">
    <location>
        <begin position="1355"/>
        <end position="1379"/>
    </location>
</feature>
<keyword evidence="25" id="KW-0732">Signal</keyword>
<keyword evidence="7" id="KW-0851">Voltage-gated channel</keyword>
<keyword evidence="6" id="KW-0677">Repeat</keyword>
<evidence type="ECO:0000256" key="6">
    <source>
        <dbReference type="ARBA" id="ARBA00022737"/>
    </source>
</evidence>
<dbReference type="FunFam" id="1.10.238.10:FF:000080">
    <property type="entry name" value="Sodium leak channel non-selective protein"/>
    <property type="match status" value="1"/>
</dbReference>
<feature type="transmembrane region" description="Helical" evidence="24">
    <location>
        <begin position="1065"/>
        <end position="1088"/>
    </location>
</feature>
<evidence type="ECO:0000256" key="9">
    <source>
        <dbReference type="ARBA" id="ARBA00023053"/>
    </source>
</evidence>
<dbReference type="FunFam" id="1.20.120.350:FF:000032">
    <property type="entry name" value="Sodium leak channel non-selective protein"/>
    <property type="match status" value="1"/>
</dbReference>
<dbReference type="GO" id="GO:0005272">
    <property type="term" value="F:sodium channel activity"/>
    <property type="evidence" value="ECO:0007669"/>
    <property type="project" value="UniProtKB-KW"/>
</dbReference>
<dbReference type="GO" id="GO:0032230">
    <property type="term" value="P:positive regulation of synaptic transmission, GABAergic"/>
    <property type="evidence" value="ECO:0007669"/>
    <property type="project" value="TreeGrafter"/>
</dbReference>
<dbReference type="Gene3D" id="1.10.287.70">
    <property type="match status" value="4"/>
</dbReference>
<feature type="domain" description="Ion transport" evidence="26">
    <location>
        <begin position="1140"/>
        <end position="1389"/>
    </location>
</feature>
<feature type="transmembrane region" description="Helical" evidence="24">
    <location>
        <begin position="1168"/>
        <end position="1189"/>
    </location>
</feature>
<evidence type="ECO:0000256" key="3">
    <source>
        <dbReference type="ARBA" id="ARBA00022461"/>
    </source>
</evidence>
<dbReference type="Proteomes" id="UP000005207">
    <property type="component" value="Unplaced"/>
</dbReference>
<feature type="signal peptide" evidence="25">
    <location>
        <begin position="1"/>
        <end position="17"/>
    </location>
</feature>
<organism evidence="27 28">
    <name type="scientific">Oreochromis niloticus</name>
    <name type="common">Nile tilapia</name>
    <name type="synonym">Tilapia nilotica</name>
    <dbReference type="NCBI Taxonomy" id="8128"/>
    <lineage>
        <taxon>Eukaryota</taxon>
        <taxon>Metazoa</taxon>
        <taxon>Chordata</taxon>
        <taxon>Craniata</taxon>
        <taxon>Vertebrata</taxon>
        <taxon>Euteleostomi</taxon>
        <taxon>Actinopterygii</taxon>
        <taxon>Neopterygii</taxon>
        <taxon>Teleostei</taxon>
        <taxon>Neoteleostei</taxon>
        <taxon>Acanthomorphata</taxon>
        <taxon>Ovalentaria</taxon>
        <taxon>Cichlomorphae</taxon>
        <taxon>Cichliformes</taxon>
        <taxon>Cichlidae</taxon>
        <taxon>African cichlids</taxon>
        <taxon>Pseudocrenilabrinae</taxon>
        <taxon>Oreochromini</taxon>
        <taxon>Oreochromis</taxon>
    </lineage>
</organism>
<dbReference type="FunFam" id="1.10.287.70:FF:000066">
    <property type="entry name" value="Sodium leak channel non-selective protein"/>
    <property type="match status" value="1"/>
</dbReference>
<evidence type="ECO:0000256" key="10">
    <source>
        <dbReference type="ARBA" id="ARBA00023054"/>
    </source>
</evidence>
<feature type="coiled-coil region" evidence="22">
    <location>
        <begin position="729"/>
        <end position="758"/>
    </location>
</feature>
<evidence type="ECO:0000256" key="1">
    <source>
        <dbReference type="ARBA" id="ARBA00004651"/>
    </source>
</evidence>
<feature type="transmembrane region" description="Helical" evidence="24">
    <location>
        <begin position="1268"/>
        <end position="1290"/>
    </location>
</feature>
<evidence type="ECO:0000259" key="26">
    <source>
        <dbReference type="Pfam" id="PF00520"/>
    </source>
</evidence>
<evidence type="ECO:0000256" key="20">
    <source>
        <dbReference type="ARBA" id="ARBA00081688"/>
    </source>
</evidence>
<feature type="transmembrane region" description="Helical" evidence="24">
    <location>
        <begin position="330"/>
        <end position="353"/>
    </location>
</feature>
<keyword evidence="12 24" id="KW-0472">Membrane</keyword>
<evidence type="ECO:0000256" key="25">
    <source>
        <dbReference type="SAM" id="SignalP"/>
    </source>
</evidence>
<comment type="catalytic activity">
    <reaction evidence="17">
        <text>Na(+)(in) = Na(+)(out)</text>
        <dbReference type="Rhea" id="RHEA:34963"/>
        <dbReference type="ChEBI" id="CHEBI:29101"/>
    </reaction>
</comment>
<evidence type="ECO:0000256" key="18">
    <source>
        <dbReference type="ARBA" id="ARBA00061650"/>
    </source>
</evidence>
<feature type="transmembrane region" description="Helical" evidence="24">
    <location>
        <begin position="211"/>
        <end position="228"/>
    </location>
</feature>
<evidence type="ECO:0000256" key="5">
    <source>
        <dbReference type="ARBA" id="ARBA00022692"/>
    </source>
</evidence>
<sequence>MCSAGAISALLFPLIHSLYSTASPSMLKRKQSSRVEAQPMTDFGPDETLADSADIFWINKPWVHSLLRACAIISVISVCMNTPKTFEHYPPLQYVTFTLDTLLMFLYTAEMIAKMHIRGIIKLSAADFPKGDNSYVKDRWCMFDGFMVFFIWVSLVLQVFEIAELVDQMSPWGMLRIPRALIMIRAFRIYFRFELPRSRITNILKRSGEQIWSVSIFLLFFLLLYGILGVQMFGTFNYHCVTNDTIGNVSLNNLTIPDTHCSPDGEGYQCPYGFKCMDLKELGLSRQELGYSGFNELGTSIFTVYEAASQEGWVFLMYRAIDSFPRWRSYFYFITLIFFLAWLVKNVFIAVIIETFAEIRVQFQQMWGSRSSTTSTATTQMFHEDAAGGWQLVAVDVNKPHGRAPACLQVLRVVRLIKISPALEDFVYKIFGPGKKLGSLVVFTASLLIVMSAISLQMFCFVEELDRFTTFPRAFMSMFQILTQEGWIDVMDQTLVAVGHMWAPVVAIYFILYHLFATLILLSLFVAVILDNLELDEDLKKLKQLKQSEANADTKEKLPLRLRIFEKFPNRPQMVKISKLPSDFTVPRIRESFMKQFIDRQQQDTSCLFRRLPSASSSSCDHSKRSAIEDNKYIDQKLRRSIFSIRARNLLEKETTINKILRACTTQRIQSGSFEGQPAKERSILSVQHHVRQERRSLRHGSTSQRISRGKSLETLTQDHSSTVRYRNAQREDSEIKMIQEKKEQAEMKRKVQEEELRENHPYFDKPLFIVGREHRFRNFCRMIVRARFNASKTDPITGAVKNTKYHQLYDLLGLVTYLDWVMIVVTICSCISMMFESPFTRVMHVPTLQIGEYVFVIFMSIELNLKIMADGLFFTPTAVIRDFGGVMDIFIYLVSLIFLCWLPPDVPPESGAQLLMMLRCLRPLRIFKLVPQMRKVVREVLKGFKEIFLVSILLLTLMLVFASFGVQLFAGKLAKCNDPSVLKREDCHGIFRINVSVSRNLNLKLKPGEKKPGFWVPRVWANPRNFNFDNVGNAMLALFEVLSLKGWVEVRDVIIHRVGPIHGIYIHVFVFLGCMIGLTLFVGVVIANFNENKGTALLTVDQRRWEDLKSRLKIAQPLHLPPRPENGGFRAKMYDITQHPFFKRGIAVLVLAQSVLLSVKWNVGDDGVTFPLATMSVVFTFIFVLEVTMKLIAMSPAGYWQSRRNRYDLLVTSLGVIWIVLHFSLLNAYTYMMGTCVIVFRFFTICGKHVTLKMLLLTVVVSMYKSFFIIVGMFLLLLCYAFAGVVLFGTVKYGENINRHANFSTAGKAITVLFRIVTGEDWNKIMHDCMVQPPFCTPDKHRYWETDCGNYAGALIYFCSFYVIIAYIMLNLLVAIIVENFSLFYSTEEDQLLSYNDLRHFQIIWNMVDDKREGVIPTSRVKFLLRLLRGRLEVDLDKDKLLFKHMCYEMERLHSGGDVTFHDVLSMLSYRSVDIRKSLQLEELLAREQLEYTIEEEVAKQTIRMWLKKCLKRIRAKQQQSCSIIHSLRESQQQELNRFLNPPSIETTVPSEDHNANNPDNPSQPEMSGFQQLRSPTLSDRGGYRQDSSDLGRPQRKLGQWRLPAGRTSVKSIVCKMNPVNDEASSGSEVKKWWTRQLTVESDESGDDLIDI</sequence>
<keyword evidence="11" id="KW-0406">Ion transport</keyword>
<keyword evidence="15" id="KW-0739">Sodium transport</keyword>
<evidence type="ECO:0000256" key="15">
    <source>
        <dbReference type="ARBA" id="ARBA00023201"/>
    </source>
</evidence>
<dbReference type="FunFam" id="1.10.287.70:FF:000060">
    <property type="entry name" value="Sodium leak channel non-selective protein"/>
    <property type="match status" value="1"/>
</dbReference>
<keyword evidence="16" id="KW-0407">Ion channel</keyword>
<dbReference type="Gene3D" id="1.10.238.10">
    <property type="entry name" value="EF-hand"/>
    <property type="match status" value="1"/>
</dbReference>
<dbReference type="GeneTree" id="ENSGT00940000156023"/>
<evidence type="ECO:0000256" key="14">
    <source>
        <dbReference type="ARBA" id="ARBA00023180"/>
    </source>
</evidence>
<evidence type="ECO:0000256" key="11">
    <source>
        <dbReference type="ARBA" id="ARBA00023065"/>
    </source>
</evidence>
<gene>
    <name evidence="27" type="primary">NALCN</name>
    <name evidence="27" type="synonym">nalcn</name>
</gene>
<keyword evidence="13" id="KW-1015">Disulfide bond</keyword>
<evidence type="ECO:0000256" key="2">
    <source>
        <dbReference type="ARBA" id="ARBA00022448"/>
    </source>
</evidence>
<dbReference type="Gene3D" id="1.20.120.350">
    <property type="entry name" value="Voltage-gated potassium channels. Chain C"/>
    <property type="match status" value="3"/>
</dbReference>
<evidence type="ECO:0000256" key="16">
    <source>
        <dbReference type="ARBA" id="ARBA00023303"/>
    </source>
</evidence>
<feature type="transmembrane region" description="Helical" evidence="24">
    <location>
        <begin position="1142"/>
        <end position="1162"/>
    </location>
</feature>
<dbReference type="InterPro" id="IPR005821">
    <property type="entry name" value="Ion_trans_dom"/>
</dbReference>
<dbReference type="GO" id="GO:0032224">
    <property type="term" value="P:positive regulation of synaptic transmission, cholinergic"/>
    <property type="evidence" value="ECO:0007669"/>
    <property type="project" value="TreeGrafter"/>
</dbReference>
<reference evidence="27" key="1">
    <citation type="submission" date="2025-08" db="UniProtKB">
        <authorList>
            <consortium name="Ensembl"/>
        </authorList>
    </citation>
    <scope>IDENTIFICATION</scope>
</reference>
<feature type="domain" description="Ion transport" evidence="26">
    <location>
        <begin position="401"/>
        <end position="535"/>
    </location>
</feature>
<accession>A0A669BLB3</accession>
<evidence type="ECO:0000256" key="12">
    <source>
        <dbReference type="ARBA" id="ARBA00023136"/>
    </source>
</evidence>
<keyword evidence="10 22" id="KW-0175">Coiled coil</keyword>
<dbReference type="GO" id="GO:0005886">
    <property type="term" value="C:plasma membrane"/>
    <property type="evidence" value="ECO:0007669"/>
    <property type="project" value="UniProtKB-SubCell"/>
</dbReference>
<dbReference type="Ensembl" id="ENSONIT00000081058.1">
    <property type="protein sequence ID" value="ENSONIP00000036157.1"/>
    <property type="gene ID" value="ENSONIG00000006795.2"/>
</dbReference>
<dbReference type="FunFam" id="1.10.287.70:FF:000061">
    <property type="entry name" value="Sodium leak channel non-selective protein"/>
    <property type="match status" value="1"/>
</dbReference>
<keyword evidence="8 24" id="KW-1133">Transmembrane helix</keyword>
<evidence type="ECO:0000256" key="24">
    <source>
        <dbReference type="SAM" id="Phobius"/>
    </source>
</evidence>
<keyword evidence="28" id="KW-1185">Reference proteome</keyword>
<evidence type="ECO:0000256" key="21">
    <source>
        <dbReference type="ARBA" id="ARBA00082498"/>
    </source>
</evidence>
<dbReference type="SUPFAM" id="SSF81324">
    <property type="entry name" value="Voltage-gated potassium channels"/>
    <property type="match status" value="4"/>
</dbReference>
<proteinExistence type="inferred from homology"/>
<name>A0A669BLB3_ORENI</name>
<keyword evidence="9" id="KW-0915">Sodium</keyword>
<feature type="transmembrane region" description="Helical" evidence="24">
    <location>
        <begin position="140"/>
        <end position="160"/>
    </location>
</feature>
<evidence type="ECO:0000256" key="23">
    <source>
        <dbReference type="SAM" id="MobiDB-lite"/>
    </source>
</evidence>
<comment type="similarity">
    <text evidence="18">Belongs to the NALCN family.</text>
</comment>
<dbReference type="GO" id="GO:0034702">
    <property type="term" value="C:monoatomic ion channel complex"/>
    <property type="evidence" value="ECO:0007669"/>
    <property type="project" value="UniProtKB-KW"/>
</dbReference>
<reference evidence="27" key="2">
    <citation type="submission" date="2025-09" db="UniProtKB">
        <authorList>
            <consortium name="Ensembl"/>
        </authorList>
    </citation>
    <scope>IDENTIFICATION</scope>
</reference>